<dbReference type="EMBL" id="LFZN01000028">
    <property type="protein sequence ID" value="KXT03694.1"/>
    <property type="molecule type" value="Genomic_DNA"/>
</dbReference>
<dbReference type="OrthoDB" id="2017893at2759"/>
<reference evidence="2 3" key="1">
    <citation type="submission" date="2015-07" db="EMBL/GenBank/DDBJ databases">
        <title>Comparative genomics of the Sigatoka disease complex on banana suggests a link between parallel evolutionary changes in Pseudocercospora fijiensis and Pseudocercospora eumusae and increased virulence on the banana host.</title>
        <authorList>
            <person name="Chang T.-C."/>
            <person name="Salvucci A."/>
            <person name="Crous P.W."/>
            <person name="Stergiopoulos I."/>
        </authorList>
    </citation>
    <scope>NUCLEOTIDE SEQUENCE [LARGE SCALE GENOMIC DNA]</scope>
    <source>
        <strain evidence="2 3">CBS 114824</strain>
    </source>
</reference>
<organism evidence="2 3">
    <name type="scientific">Pseudocercospora eumusae</name>
    <dbReference type="NCBI Taxonomy" id="321146"/>
    <lineage>
        <taxon>Eukaryota</taxon>
        <taxon>Fungi</taxon>
        <taxon>Dikarya</taxon>
        <taxon>Ascomycota</taxon>
        <taxon>Pezizomycotina</taxon>
        <taxon>Dothideomycetes</taxon>
        <taxon>Dothideomycetidae</taxon>
        <taxon>Mycosphaerellales</taxon>
        <taxon>Mycosphaerellaceae</taxon>
        <taxon>Pseudocercospora</taxon>
    </lineage>
</organism>
<dbReference type="AlphaFoldDB" id="A0A139HMI9"/>
<protein>
    <submittedName>
        <fullName evidence="2">Uncharacterized protein</fullName>
    </submittedName>
</protein>
<feature type="region of interest" description="Disordered" evidence="1">
    <location>
        <begin position="1"/>
        <end position="23"/>
    </location>
</feature>
<comment type="caution">
    <text evidence="2">The sequence shown here is derived from an EMBL/GenBank/DDBJ whole genome shotgun (WGS) entry which is preliminary data.</text>
</comment>
<keyword evidence="3" id="KW-1185">Reference proteome</keyword>
<evidence type="ECO:0000256" key="1">
    <source>
        <dbReference type="SAM" id="MobiDB-lite"/>
    </source>
</evidence>
<name>A0A139HMI9_9PEZI</name>
<accession>A0A139HMI9</accession>
<dbReference type="Proteomes" id="UP000070133">
    <property type="component" value="Unassembled WGS sequence"/>
</dbReference>
<proteinExistence type="predicted"/>
<gene>
    <name evidence="2" type="ORF">AC578_5129</name>
</gene>
<evidence type="ECO:0000313" key="3">
    <source>
        <dbReference type="Proteomes" id="UP000070133"/>
    </source>
</evidence>
<evidence type="ECO:0000313" key="2">
    <source>
        <dbReference type="EMBL" id="KXT03694.1"/>
    </source>
</evidence>
<sequence length="116" mass="12075">MGRACPSPLGHLPAHRTSHPPNPLPISNPLVAGMLSIACASFASSLSKHGSPKPLGVFLMTQVTVPPMLSCLSLYSAIKSPILLLASSLGHLTGLKRSTSSRVTVSISFRKSGFEA</sequence>